<dbReference type="GeneID" id="42306865"/>
<dbReference type="InterPro" id="IPR029441">
    <property type="entry name" value="Cass2"/>
</dbReference>
<dbReference type="InterPro" id="IPR011256">
    <property type="entry name" value="Reg_factor_effector_dom_sf"/>
</dbReference>
<dbReference type="PROSITE" id="PS01124">
    <property type="entry name" value="HTH_ARAC_FAMILY_2"/>
    <property type="match status" value="1"/>
</dbReference>
<proteinExistence type="predicted"/>
<sequence>MAAVIQLFSLQEAFTRAFQQMFSITPGQFRKQTDMKDTLFRAMEKKTLDEVRLRHLHNGVALDPVIITKGRLQLVGMEIRRLNSYVIGKLWDSFRQHVSEIDRRRDHESIYYALIELTGNKWEVFYTTCVEVVEEGKLPEGMVYKVLPSTTYAVFSHKGAVARIQDTFEYIYSSWLPKSGRTRLNQPEFARYDHRYLGPKNEDSEFDIYIPVGPISNYSGEE</sequence>
<name>A0A1G8VRN5_ANEMI</name>
<dbReference type="PANTHER" id="PTHR36444:SF2">
    <property type="entry name" value="TRANSCRIPTIONAL REGULATOR PROTEIN YOBU-RELATED"/>
    <property type="match status" value="1"/>
</dbReference>
<dbReference type="EMBL" id="FNED01000025">
    <property type="protein sequence ID" value="SDJ68659.1"/>
    <property type="molecule type" value="Genomic_DNA"/>
</dbReference>
<dbReference type="GO" id="GO:0043565">
    <property type="term" value="F:sequence-specific DNA binding"/>
    <property type="evidence" value="ECO:0007669"/>
    <property type="project" value="InterPro"/>
</dbReference>
<dbReference type="InterPro" id="IPR010499">
    <property type="entry name" value="AraC_E-bd"/>
</dbReference>
<evidence type="ECO:0000259" key="1">
    <source>
        <dbReference type="PROSITE" id="PS01124"/>
    </source>
</evidence>
<dbReference type="AlphaFoldDB" id="A0A1G8VRN5"/>
<dbReference type="Proteomes" id="UP000182836">
    <property type="component" value="Unassembled WGS sequence"/>
</dbReference>
<dbReference type="GO" id="GO:0003700">
    <property type="term" value="F:DNA-binding transcription factor activity"/>
    <property type="evidence" value="ECO:0007669"/>
    <property type="project" value="InterPro"/>
</dbReference>
<feature type="domain" description="HTH araC/xylS-type" evidence="1">
    <location>
        <begin position="1"/>
        <end position="32"/>
    </location>
</feature>
<evidence type="ECO:0000313" key="2">
    <source>
        <dbReference type="EMBL" id="SDJ68659.1"/>
    </source>
</evidence>
<dbReference type="Gene3D" id="1.10.10.60">
    <property type="entry name" value="Homeodomain-like"/>
    <property type="match status" value="1"/>
</dbReference>
<dbReference type="PANTHER" id="PTHR36444">
    <property type="entry name" value="TRANSCRIPTIONAL REGULATOR PROTEIN YOBU-RELATED"/>
    <property type="match status" value="1"/>
</dbReference>
<accession>A0A1G8VRN5</accession>
<reference evidence="2 3" key="1">
    <citation type="submission" date="2016-10" db="EMBL/GenBank/DDBJ databases">
        <authorList>
            <person name="de Groot N.N."/>
        </authorList>
    </citation>
    <scope>NUCLEOTIDE SEQUENCE [LARGE SCALE GENOMIC DNA]</scope>
    <source>
        <strain evidence="2 3">DSM 2895</strain>
    </source>
</reference>
<protein>
    <submittedName>
        <fullName evidence="2">AraC family transcriptional regulator</fullName>
    </submittedName>
</protein>
<dbReference type="InterPro" id="IPR018060">
    <property type="entry name" value="HTH_AraC"/>
</dbReference>
<dbReference type="SMART" id="SM00871">
    <property type="entry name" value="AraC_E_bind"/>
    <property type="match status" value="1"/>
</dbReference>
<dbReference type="InterPro" id="IPR053182">
    <property type="entry name" value="YobU-like_regulator"/>
</dbReference>
<dbReference type="Gene3D" id="3.20.80.10">
    <property type="entry name" value="Regulatory factor, effector binding domain"/>
    <property type="match status" value="1"/>
</dbReference>
<dbReference type="SUPFAM" id="SSF55136">
    <property type="entry name" value="Probable bacterial effector-binding domain"/>
    <property type="match status" value="1"/>
</dbReference>
<dbReference type="Pfam" id="PF14526">
    <property type="entry name" value="Cass2"/>
    <property type="match status" value="1"/>
</dbReference>
<dbReference type="RefSeq" id="WP_052811950.1">
    <property type="nucleotide sequence ID" value="NZ_BJOA01000241.1"/>
</dbReference>
<gene>
    <name evidence="2" type="ORF">SAMN04487909_12525</name>
</gene>
<evidence type="ECO:0000313" key="3">
    <source>
        <dbReference type="Proteomes" id="UP000182836"/>
    </source>
</evidence>
<organism evidence="2 3">
    <name type="scientific">Aneurinibacillus migulanus</name>
    <name type="common">Bacillus migulanus</name>
    <dbReference type="NCBI Taxonomy" id="47500"/>
    <lineage>
        <taxon>Bacteria</taxon>
        <taxon>Bacillati</taxon>
        <taxon>Bacillota</taxon>
        <taxon>Bacilli</taxon>
        <taxon>Bacillales</taxon>
        <taxon>Paenibacillaceae</taxon>
        <taxon>Aneurinibacillus group</taxon>
        <taxon>Aneurinibacillus</taxon>
    </lineage>
</organism>